<dbReference type="SUPFAM" id="SSF54495">
    <property type="entry name" value="UBC-like"/>
    <property type="match status" value="1"/>
</dbReference>
<dbReference type="AlphaFoldDB" id="A0A4D9D4H8"/>
<feature type="compositionally biased region" description="Basic residues" evidence="1">
    <location>
        <begin position="316"/>
        <end position="328"/>
    </location>
</feature>
<comment type="caution">
    <text evidence="3">The sequence shown here is derived from an EMBL/GenBank/DDBJ whole genome shotgun (WGS) entry which is preliminary data.</text>
</comment>
<dbReference type="OrthoDB" id="1158011at2759"/>
<dbReference type="InterPro" id="IPR016135">
    <property type="entry name" value="UBQ-conjugating_enzyme/RWD"/>
</dbReference>
<dbReference type="EMBL" id="SDOX01000009">
    <property type="protein sequence ID" value="TFJ86296.1"/>
    <property type="molecule type" value="Genomic_DNA"/>
</dbReference>
<sequence>MHEGYGYNSDHYRIQRPQNSQDNYGRAVIRVKKELQQSELPPNCSVQPWASRKFGTKQCNADLKCSNAPEDIQKLLHWHVTMLGPRESPFEGVPLLFELEVPPSYPFKPPRVTCHSCCWHPNVCASTGQVILPIIGEDWRPTLSLSTLIFGIHLALLEANVDVAVNSAAAEAYVHHTDRYHAQAREMLRGQAVWRTSAGDKRGRTTSTLPELPSFASHPAAEAISVPSGSSASTTMDTLVSTCELDCSARKRKALNETEPPERGLEAMCIDEKFEAFHTLDSIRPDPGSGRSRAVSVASLIQQEPPSMEMEEKFSSRSRHAQHSKRARSFGGQGGGLGGAGESQAGFAAMAQAGGVGGQQRSRGGDLVALNESLPFSIVMTDGMQAPPPAS</sequence>
<dbReference type="InterPro" id="IPR000608">
    <property type="entry name" value="UBC"/>
</dbReference>
<evidence type="ECO:0000313" key="3">
    <source>
        <dbReference type="EMBL" id="TFJ86296.1"/>
    </source>
</evidence>
<organism evidence="3 4">
    <name type="scientific">Nannochloropsis salina CCMP1776</name>
    <dbReference type="NCBI Taxonomy" id="1027361"/>
    <lineage>
        <taxon>Eukaryota</taxon>
        <taxon>Sar</taxon>
        <taxon>Stramenopiles</taxon>
        <taxon>Ochrophyta</taxon>
        <taxon>Eustigmatophyceae</taxon>
        <taxon>Eustigmatales</taxon>
        <taxon>Monodopsidaceae</taxon>
        <taxon>Microchloropsis</taxon>
        <taxon>Microchloropsis salina</taxon>
    </lineage>
</organism>
<accession>A0A4D9D4H8</accession>
<protein>
    <recommendedName>
        <fullName evidence="2">UBC core domain-containing protein</fullName>
    </recommendedName>
</protein>
<feature type="compositionally biased region" description="Gly residues" evidence="1">
    <location>
        <begin position="331"/>
        <end position="341"/>
    </location>
</feature>
<dbReference type="Proteomes" id="UP000355283">
    <property type="component" value="Unassembled WGS sequence"/>
</dbReference>
<dbReference type="Pfam" id="PF00179">
    <property type="entry name" value="UQ_con"/>
    <property type="match status" value="1"/>
</dbReference>
<keyword evidence="4" id="KW-1185">Reference proteome</keyword>
<proteinExistence type="predicted"/>
<gene>
    <name evidence="3" type="ORF">NSK_002504</name>
</gene>
<name>A0A4D9D4H8_9STRA</name>
<reference evidence="3 4" key="1">
    <citation type="submission" date="2019-01" db="EMBL/GenBank/DDBJ databases">
        <title>Nuclear Genome Assembly of the Microalgal Biofuel strain Nannochloropsis salina CCMP1776.</title>
        <authorList>
            <person name="Hovde B."/>
        </authorList>
    </citation>
    <scope>NUCLEOTIDE SEQUENCE [LARGE SCALE GENOMIC DNA]</scope>
    <source>
        <strain evidence="3 4">CCMP1776</strain>
    </source>
</reference>
<feature type="domain" description="UBC core" evidence="2">
    <location>
        <begin position="26"/>
        <end position="193"/>
    </location>
</feature>
<dbReference type="PROSITE" id="PS50127">
    <property type="entry name" value="UBC_2"/>
    <property type="match status" value="1"/>
</dbReference>
<dbReference type="InterPro" id="IPR050113">
    <property type="entry name" value="Ub_conjugating_enzyme"/>
</dbReference>
<evidence type="ECO:0000313" key="4">
    <source>
        <dbReference type="Proteomes" id="UP000355283"/>
    </source>
</evidence>
<evidence type="ECO:0000256" key="1">
    <source>
        <dbReference type="SAM" id="MobiDB-lite"/>
    </source>
</evidence>
<feature type="region of interest" description="Disordered" evidence="1">
    <location>
        <begin position="303"/>
        <end position="341"/>
    </location>
</feature>
<dbReference type="Gene3D" id="3.10.110.10">
    <property type="entry name" value="Ubiquitin Conjugating Enzyme"/>
    <property type="match status" value="1"/>
</dbReference>
<dbReference type="SMART" id="SM00212">
    <property type="entry name" value="UBCc"/>
    <property type="match status" value="1"/>
</dbReference>
<evidence type="ECO:0000259" key="2">
    <source>
        <dbReference type="PROSITE" id="PS50127"/>
    </source>
</evidence>
<dbReference type="CDD" id="cd23794">
    <property type="entry name" value="UBCc_UBE2F_UBE2M"/>
    <property type="match status" value="1"/>
</dbReference>
<dbReference type="PANTHER" id="PTHR24067">
    <property type="entry name" value="UBIQUITIN-CONJUGATING ENZYME E2"/>
    <property type="match status" value="1"/>
</dbReference>